<proteinExistence type="inferred from homology"/>
<protein>
    <submittedName>
        <fullName evidence="4">Transcriptional regulator, TrmB</fullName>
    </submittedName>
</protein>
<dbReference type="InterPro" id="IPR036390">
    <property type="entry name" value="WH_DNA-bd_sf"/>
</dbReference>
<comment type="similarity">
    <text evidence="1">Belongs to the transcriptional regulator TrmB family.</text>
</comment>
<comment type="caution">
    <text evidence="4">The sequence shown here is derived from an EMBL/GenBank/DDBJ whole genome shotgun (WGS) entry which is preliminary data.</text>
</comment>
<dbReference type="InterPro" id="IPR002831">
    <property type="entry name" value="Tscrpt_reg_TrmB_N"/>
</dbReference>
<dbReference type="EMBL" id="AOJG01000030">
    <property type="protein sequence ID" value="EMA59363.1"/>
    <property type="molecule type" value="Genomic_DNA"/>
</dbReference>
<gene>
    <name evidence="4" type="ORF">C469_12061</name>
</gene>
<dbReference type="RefSeq" id="WP_008006890.1">
    <property type="nucleotide sequence ID" value="NZ_AOJG01000030.1"/>
</dbReference>
<evidence type="ECO:0000259" key="2">
    <source>
        <dbReference type="Pfam" id="PF01978"/>
    </source>
</evidence>
<dbReference type="Pfam" id="PF11495">
    <property type="entry name" value="Regulator_TrmB"/>
    <property type="match status" value="1"/>
</dbReference>
<dbReference type="PANTHER" id="PTHR34293:SF1">
    <property type="entry name" value="HTH-TYPE TRANSCRIPTIONAL REGULATOR TRMBL2"/>
    <property type="match status" value="1"/>
</dbReference>
<dbReference type="STRING" id="1227482.C469_12061"/>
<organism evidence="4 5">
    <name type="scientific">Halorubrum lipolyticum DSM 21995</name>
    <dbReference type="NCBI Taxonomy" id="1227482"/>
    <lineage>
        <taxon>Archaea</taxon>
        <taxon>Methanobacteriati</taxon>
        <taxon>Methanobacteriota</taxon>
        <taxon>Stenosarchaea group</taxon>
        <taxon>Halobacteria</taxon>
        <taxon>Halobacteriales</taxon>
        <taxon>Haloferacaceae</taxon>
        <taxon>Halorubrum</taxon>
    </lineage>
</organism>
<feature type="domain" description="Transcription regulator TrmB N-terminal" evidence="2">
    <location>
        <begin position="14"/>
        <end position="80"/>
    </location>
</feature>
<keyword evidence="5" id="KW-1185">Reference proteome</keyword>
<dbReference type="SUPFAM" id="SSF46785">
    <property type="entry name" value="Winged helix' DNA-binding domain"/>
    <property type="match status" value="1"/>
</dbReference>
<dbReference type="InterPro" id="IPR036388">
    <property type="entry name" value="WH-like_DNA-bd_sf"/>
</dbReference>
<dbReference type="OrthoDB" id="30795at2157"/>
<dbReference type="AlphaFoldDB" id="M0NP10"/>
<dbReference type="PATRIC" id="fig|1227482.3.peg.2436"/>
<reference evidence="4 5" key="1">
    <citation type="journal article" date="2014" name="PLoS Genet.">
        <title>Phylogenetically driven sequencing of extremely halophilic archaea reveals strategies for static and dynamic osmo-response.</title>
        <authorList>
            <person name="Becker E.A."/>
            <person name="Seitzer P.M."/>
            <person name="Tritt A."/>
            <person name="Larsen D."/>
            <person name="Krusor M."/>
            <person name="Yao A.I."/>
            <person name="Wu D."/>
            <person name="Madern D."/>
            <person name="Eisen J.A."/>
            <person name="Darling A.E."/>
            <person name="Facciotti M.T."/>
        </authorList>
    </citation>
    <scope>NUCLEOTIDE SEQUENCE [LARGE SCALE GENOMIC DNA]</scope>
    <source>
        <strain evidence="4 5">DSM 21995</strain>
    </source>
</reference>
<name>M0NP10_9EURY</name>
<dbReference type="Proteomes" id="UP000011650">
    <property type="component" value="Unassembled WGS sequence"/>
</dbReference>
<dbReference type="InterPro" id="IPR051797">
    <property type="entry name" value="TrmB-like"/>
</dbReference>
<dbReference type="PANTHER" id="PTHR34293">
    <property type="entry name" value="HTH-TYPE TRANSCRIPTIONAL REGULATOR TRMBL2"/>
    <property type="match status" value="1"/>
</dbReference>
<evidence type="ECO:0000256" key="1">
    <source>
        <dbReference type="ARBA" id="ARBA00007287"/>
    </source>
</evidence>
<accession>M0NP10</accession>
<evidence type="ECO:0000313" key="5">
    <source>
        <dbReference type="Proteomes" id="UP000011650"/>
    </source>
</evidence>
<dbReference type="Pfam" id="PF01978">
    <property type="entry name" value="TrmB"/>
    <property type="match status" value="1"/>
</dbReference>
<sequence>MNDLPHHEQAIELLQEFGLKEYEAKAFVALSRLPEGTAKEISEISEVPRTRVYDAVRVLETKGLVEIQHANPQRFRAVSIDEAAETLRREYEERTDSLRATLRKIEPAAPTEETEITHEVWALSGASAITSRTQQLVDESDREVILVIGDESAYPSELRDRLQAALDRGVSVVIGITDPSLQERVESDLPEAKVFVSALEWLSSSAETGDETVIGRLLLVDRNTILVSSFHESTGDGRDHEQAVFGRGFDNGLVAIVRRLMSTGLLSEMNS</sequence>
<evidence type="ECO:0000259" key="3">
    <source>
        <dbReference type="Pfam" id="PF11495"/>
    </source>
</evidence>
<dbReference type="InterPro" id="IPR021586">
    <property type="entry name" value="Tscrpt_reg_TrmB_C"/>
</dbReference>
<feature type="domain" description="Transcription regulator TrmB C-terminal" evidence="3">
    <location>
        <begin position="119"/>
        <end position="182"/>
    </location>
</feature>
<evidence type="ECO:0000313" key="4">
    <source>
        <dbReference type="EMBL" id="EMA59363.1"/>
    </source>
</evidence>
<dbReference type="Gene3D" id="1.10.10.10">
    <property type="entry name" value="Winged helix-like DNA-binding domain superfamily/Winged helix DNA-binding domain"/>
    <property type="match status" value="1"/>
</dbReference>